<dbReference type="InterPro" id="IPR006203">
    <property type="entry name" value="GHMP_knse_ATP-bd_CS"/>
</dbReference>
<evidence type="ECO:0000256" key="10">
    <source>
        <dbReference type="ARBA" id="ARBA00023277"/>
    </source>
</evidence>
<dbReference type="GO" id="GO:0005829">
    <property type="term" value="C:cytosol"/>
    <property type="evidence" value="ECO:0007669"/>
    <property type="project" value="TreeGrafter"/>
</dbReference>
<dbReference type="Pfam" id="PF00288">
    <property type="entry name" value="GHMP_kinases_N"/>
    <property type="match status" value="1"/>
</dbReference>
<dbReference type="Pfam" id="PF08544">
    <property type="entry name" value="GHMP_kinases_C"/>
    <property type="match status" value="1"/>
</dbReference>
<dbReference type="PROSITE" id="PS00627">
    <property type="entry name" value="GHMP_KINASES_ATP"/>
    <property type="match status" value="1"/>
</dbReference>
<dbReference type="PRINTS" id="PR00473">
    <property type="entry name" value="GALCTOKINASE"/>
</dbReference>
<dbReference type="FunFam" id="3.30.230.10:FF:000126">
    <property type="entry name" value="Galactokinase"/>
    <property type="match status" value="1"/>
</dbReference>
<accession>A0A7J3T9W5</accession>
<evidence type="ECO:0000256" key="9">
    <source>
        <dbReference type="ARBA" id="ARBA00023144"/>
    </source>
</evidence>
<name>A0A7J3T9W5_9ARCH</name>
<comment type="similarity">
    <text evidence="1">Belongs to the GHMP kinase family. GalK subfamily.</text>
</comment>
<keyword evidence="3 16" id="KW-0808">Transferase</keyword>
<dbReference type="EC" id="2.7.1.6" evidence="12"/>
<sequence length="354" mass="40077">MQEMLICSPGRVNLIGEHTDYSFGYVMPMAINLYTFLEGEPWNEIELYSEAFNSREVFSPHALKKRGTWVDYVQGIFWVLKEYGYEVSGIQGRIYGDLPIGAGLSSSASLELAVMEFLNEVYSLNIGRMEMAKMAREAENNFVKVPCGIMDQMAISLGREGHAIFIDTENLKCEYVPIPPELYILIFDTGVKRALASSAYQERKMLVEEALKKLGKKSSKYLDEKELGKLNGIERKRVGYIIRENRRVLEARDALRAEDVEKLGKILTDAHHDVAENFEVSCEELDFFVNLALKCGALGARLTGAGFGGSAIGLFLQNPEHCAREILKEYRKKFMHNAKYYIVRASEGVKRCMD</sequence>
<evidence type="ECO:0000256" key="8">
    <source>
        <dbReference type="ARBA" id="ARBA00022842"/>
    </source>
</evidence>
<comment type="caution">
    <text evidence="16">The sequence shown here is derived from an EMBL/GenBank/DDBJ whole genome shotgun (WGS) entry which is preliminary data.</text>
</comment>
<gene>
    <name evidence="16" type="ORF">ENL31_01240</name>
</gene>
<evidence type="ECO:0000259" key="14">
    <source>
        <dbReference type="Pfam" id="PF08544"/>
    </source>
</evidence>
<dbReference type="PRINTS" id="PR00959">
    <property type="entry name" value="MEVGALKINASE"/>
</dbReference>
<keyword evidence="2" id="KW-0963">Cytoplasm</keyword>
<dbReference type="PROSITE" id="PS00106">
    <property type="entry name" value="GALACTOKINASE"/>
    <property type="match status" value="1"/>
</dbReference>
<keyword evidence="8" id="KW-0460">Magnesium</keyword>
<dbReference type="AlphaFoldDB" id="A0A7J3T9W5"/>
<dbReference type="Pfam" id="PF10509">
    <property type="entry name" value="GalKase_gal_bdg"/>
    <property type="match status" value="1"/>
</dbReference>
<dbReference type="NCBIfam" id="NF003006">
    <property type="entry name" value="PRK03817.1"/>
    <property type="match status" value="1"/>
</dbReference>
<dbReference type="InterPro" id="IPR019539">
    <property type="entry name" value="GalKase_N"/>
</dbReference>
<dbReference type="PANTHER" id="PTHR10457:SF7">
    <property type="entry name" value="GALACTOKINASE-RELATED"/>
    <property type="match status" value="1"/>
</dbReference>
<dbReference type="NCBIfam" id="TIGR00131">
    <property type="entry name" value="gal_kin"/>
    <property type="match status" value="1"/>
</dbReference>
<feature type="domain" description="GHMP kinase N-terminal" evidence="13">
    <location>
        <begin position="72"/>
        <end position="158"/>
    </location>
</feature>
<keyword evidence="7" id="KW-0067">ATP-binding</keyword>
<evidence type="ECO:0000256" key="1">
    <source>
        <dbReference type="ARBA" id="ARBA00006566"/>
    </source>
</evidence>
<evidence type="ECO:0000256" key="4">
    <source>
        <dbReference type="ARBA" id="ARBA00022723"/>
    </source>
</evidence>
<keyword evidence="6" id="KW-0418">Kinase</keyword>
<dbReference type="InterPro" id="IPR020568">
    <property type="entry name" value="Ribosomal_Su5_D2-typ_SF"/>
</dbReference>
<dbReference type="InterPro" id="IPR013750">
    <property type="entry name" value="GHMP_kinase_C_dom"/>
</dbReference>
<keyword evidence="5" id="KW-0547">Nucleotide-binding</keyword>
<evidence type="ECO:0000256" key="5">
    <source>
        <dbReference type="ARBA" id="ARBA00022741"/>
    </source>
</evidence>
<dbReference type="GO" id="GO:0005524">
    <property type="term" value="F:ATP binding"/>
    <property type="evidence" value="ECO:0007669"/>
    <property type="project" value="UniProtKB-UniRule"/>
</dbReference>
<dbReference type="InterPro" id="IPR006206">
    <property type="entry name" value="Mevalonate/galactokinase"/>
</dbReference>
<evidence type="ECO:0000256" key="2">
    <source>
        <dbReference type="ARBA" id="ARBA00022490"/>
    </source>
</evidence>
<evidence type="ECO:0000256" key="7">
    <source>
        <dbReference type="ARBA" id="ARBA00022840"/>
    </source>
</evidence>
<comment type="catalytic activity">
    <reaction evidence="11">
        <text>alpha-D-galactose + ATP = alpha-D-galactose 1-phosphate + ADP + H(+)</text>
        <dbReference type="Rhea" id="RHEA:13553"/>
        <dbReference type="ChEBI" id="CHEBI:15378"/>
        <dbReference type="ChEBI" id="CHEBI:28061"/>
        <dbReference type="ChEBI" id="CHEBI:30616"/>
        <dbReference type="ChEBI" id="CHEBI:58336"/>
        <dbReference type="ChEBI" id="CHEBI:456216"/>
        <dbReference type="EC" id="2.7.1.6"/>
    </reaction>
</comment>
<evidence type="ECO:0000259" key="15">
    <source>
        <dbReference type="Pfam" id="PF10509"/>
    </source>
</evidence>
<dbReference type="InterPro" id="IPR006204">
    <property type="entry name" value="GHMP_kinase_N_dom"/>
</dbReference>
<keyword evidence="10" id="KW-0119">Carbohydrate metabolism</keyword>
<dbReference type="SUPFAM" id="SSF55060">
    <property type="entry name" value="GHMP Kinase, C-terminal domain"/>
    <property type="match status" value="1"/>
</dbReference>
<evidence type="ECO:0000256" key="3">
    <source>
        <dbReference type="ARBA" id="ARBA00022679"/>
    </source>
</evidence>
<organism evidence="16">
    <name type="scientific">Candidatus Aciduliprofundum boonei</name>
    <dbReference type="NCBI Taxonomy" id="379547"/>
    <lineage>
        <taxon>Archaea</taxon>
        <taxon>Methanobacteriati</taxon>
        <taxon>Thermoplasmatota</taxon>
        <taxon>DHVE2 group</taxon>
        <taxon>Candidatus Aciduliprofundum</taxon>
    </lineage>
</organism>
<dbReference type="EMBL" id="DRTM01000092">
    <property type="protein sequence ID" value="HHE75737.1"/>
    <property type="molecule type" value="Genomic_DNA"/>
</dbReference>
<keyword evidence="4" id="KW-0479">Metal-binding</keyword>
<evidence type="ECO:0000313" key="16">
    <source>
        <dbReference type="EMBL" id="HHE75737.1"/>
    </source>
</evidence>
<keyword evidence="9" id="KW-0299">Galactose metabolism</keyword>
<reference evidence="16" key="1">
    <citation type="journal article" date="2020" name="mSystems">
        <title>Genome- and Community-Level Interaction Insights into Carbon Utilization and Element Cycling Functions of Hydrothermarchaeota in Hydrothermal Sediment.</title>
        <authorList>
            <person name="Zhou Z."/>
            <person name="Liu Y."/>
            <person name="Xu W."/>
            <person name="Pan J."/>
            <person name="Luo Z.H."/>
            <person name="Li M."/>
        </authorList>
    </citation>
    <scope>NUCLEOTIDE SEQUENCE [LARGE SCALE GENOMIC DNA]</scope>
    <source>
        <strain evidence="16">HyVt-85</strain>
    </source>
</reference>
<feature type="domain" description="Galactokinase N-terminal" evidence="15">
    <location>
        <begin position="4"/>
        <end position="37"/>
    </location>
</feature>
<feature type="domain" description="GHMP kinase C-terminal" evidence="14">
    <location>
        <begin position="252"/>
        <end position="330"/>
    </location>
</feature>
<dbReference type="GO" id="GO:0004335">
    <property type="term" value="F:galactokinase activity"/>
    <property type="evidence" value="ECO:0007669"/>
    <property type="project" value="UniProtKB-UniRule"/>
</dbReference>
<dbReference type="FunFam" id="3.30.70.890:FF:000001">
    <property type="entry name" value="Galactokinase"/>
    <property type="match status" value="1"/>
</dbReference>
<dbReference type="PANTHER" id="PTHR10457">
    <property type="entry name" value="MEVALONATE KINASE/GALACTOKINASE"/>
    <property type="match status" value="1"/>
</dbReference>
<dbReference type="GO" id="GO:0006012">
    <property type="term" value="P:galactose metabolic process"/>
    <property type="evidence" value="ECO:0007669"/>
    <property type="project" value="UniProtKB-UniRule"/>
</dbReference>
<protein>
    <recommendedName>
        <fullName evidence="12">Galactokinase</fullName>
        <ecNumber evidence="12">2.7.1.6</ecNumber>
    </recommendedName>
</protein>
<proteinExistence type="inferred from homology"/>
<evidence type="ECO:0000256" key="12">
    <source>
        <dbReference type="NCBIfam" id="TIGR00131"/>
    </source>
</evidence>
<evidence type="ECO:0000256" key="6">
    <source>
        <dbReference type="ARBA" id="ARBA00022777"/>
    </source>
</evidence>
<dbReference type="Proteomes" id="UP000886130">
    <property type="component" value="Unassembled WGS sequence"/>
</dbReference>
<dbReference type="InterPro" id="IPR014721">
    <property type="entry name" value="Ribsml_uS5_D2-typ_fold_subgr"/>
</dbReference>
<dbReference type="InterPro" id="IPR000705">
    <property type="entry name" value="Galactokinase"/>
</dbReference>
<evidence type="ECO:0000256" key="11">
    <source>
        <dbReference type="ARBA" id="ARBA00052659"/>
    </source>
</evidence>
<dbReference type="Gene3D" id="3.30.230.10">
    <property type="match status" value="1"/>
</dbReference>
<dbReference type="InterPro" id="IPR019741">
    <property type="entry name" value="Galactokinase_CS"/>
</dbReference>
<dbReference type="InterPro" id="IPR036554">
    <property type="entry name" value="GHMP_kinase_C_sf"/>
</dbReference>
<dbReference type="GO" id="GO:0046872">
    <property type="term" value="F:metal ion binding"/>
    <property type="evidence" value="ECO:0007669"/>
    <property type="project" value="UniProtKB-KW"/>
</dbReference>
<dbReference type="Gene3D" id="3.30.70.890">
    <property type="entry name" value="GHMP kinase, C-terminal domain"/>
    <property type="match status" value="1"/>
</dbReference>
<dbReference type="SUPFAM" id="SSF54211">
    <property type="entry name" value="Ribosomal protein S5 domain 2-like"/>
    <property type="match status" value="1"/>
</dbReference>
<evidence type="ECO:0000259" key="13">
    <source>
        <dbReference type="Pfam" id="PF00288"/>
    </source>
</evidence>
<dbReference type="PIRSF" id="PIRSF000530">
    <property type="entry name" value="Galactokinase"/>
    <property type="match status" value="1"/>
</dbReference>